<accession>A0A9Q0E0X0</accession>
<keyword evidence="3" id="KW-1185">Reference proteome</keyword>
<sequence>MRRERRRERVVEREEEGEWRRVSGVERVEEGGRGVEERERVEEDEEREEERESGGERGGGRVERYAYTSACLREKDGVANHYLPPVPANRENAVSS</sequence>
<dbReference type="Proteomes" id="UP001148018">
    <property type="component" value="Unassembled WGS sequence"/>
</dbReference>
<name>A0A9Q0E0X0_9TELE</name>
<gene>
    <name evidence="2" type="ORF">NHX12_001453</name>
</gene>
<organism evidence="2 3">
    <name type="scientific">Muraenolepis orangiensis</name>
    <name type="common">Patagonian moray cod</name>
    <dbReference type="NCBI Taxonomy" id="630683"/>
    <lineage>
        <taxon>Eukaryota</taxon>
        <taxon>Metazoa</taxon>
        <taxon>Chordata</taxon>
        <taxon>Craniata</taxon>
        <taxon>Vertebrata</taxon>
        <taxon>Euteleostomi</taxon>
        <taxon>Actinopterygii</taxon>
        <taxon>Neopterygii</taxon>
        <taxon>Teleostei</taxon>
        <taxon>Neoteleostei</taxon>
        <taxon>Acanthomorphata</taxon>
        <taxon>Zeiogadaria</taxon>
        <taxon>Gadariae</taxon>
        <taxon>Gadiformes</taxon>
        <taxon>Muraenolepidoidei</taxon>
        <taxon>Muraenolepididae</taxon>
        <taxon>Muraenolepis</taxon>
    </lineage>
</organism>
<reference evidence="2" key="1">
    <citation type="submission" date="2022-07" db="EMBL/GenBank/DDBJ databases">
        <title>Chromosome-level genome of Muraenolepis orangiensis.</title>
        <authorList>
            <person name="Kim J."/>
        </authorList>
    </citation>
    <scope>NUCLEOTIDE SEQUENCE</scope>
    <source>
        <strain evidence="2">KU_S4_2022</strain>
        <tissue evidence="2">Muscle</tissue>
    </source>
</reference>
<feature type="region of interest" description="Disordered" evidence="1">
    <location>
        <begin position="25"/>
        <end position="62"/>
    </location>
</feature>
<evidence type="ECO:0000256" key="1">
    <source>
        <dbReference type="SAM" id="MobiDB-lite"/>
    </source>
</evidence>
<dbReference type="EMBL" id="JANIIK010000109">
    <property type="protein sequence ID" value="KAJ3597938.1"/>
    <property type="molecule type" value="Genomic_DNA"/>
</dbReference>
<feature type="compositionally biased region" description="Basic and acidic residues" evidence="1">
    <location>
        <begin position="50"/>
        <end position="62"/>
    </location>
</feature>
<protein>
    <submittedName>
        <fullName evidence="2">Uncharacterized protein</fullName>
    </submittedName>
</protein>
<comment type="caution">
    <text evidence="2">The sequence shown here is derived from an EMBL/GenBank/DDBJ whole genome shotgun (WGS) entry which is preliminary data.</text>
</comment>
<proteinExistence type="predicted"/>
<feature type="compositionally biased region" description="Basic and acidic residues" evidence="1">
    <location>
        <begin position="25"/>
        <end position="41"/>
    </location>
</feature>
<evidence type="ECO:0000313" key="3">
    <source>
        <dbReference type="Proteomes" id="UP001148018"/>
    </source>
</evidence>
<evidence type="ECO:0000313" key="2">
    <source>
        <dbReference type="EMBL" id="KAJ3597938.1"/>
    </source>
</evidence>
<dbReference type="AlphaFoldDB" id="A0A9Q0E0X0"/>
<feature type="region of interest" description="Disordered" evidence="1">
    <location>
        <begin position="77"/>
        <end position="96"/>
    </location>
</feature>